<evidence type="ECO:0000259" key="16">
    <source>
        <dbReference type="PROSITE" id="PS50109"/>
    </source>
</evidence>
<feature type="modified residue" description="4-aspartylphosphate" evidence="12">
    <location>
        <position position="802"/>
    </location>
</feature>
<dbReference type="SUPFAM" id="SSF55874">
    <property type="entry name" value="ATPase domain of HSP90 chaperone/DNA topoisomerase II/histidine kinase"/>
    <property type="match status" value="1"/>
</dbReference>
<name>A0ABT6TSV5_9BACL</name>
<keyword evidence="11 15" id="KW-0472">Membrane</keyword>
<dbReference type="SMART" id="SM00448">
    <property type="entry name" value="REC"/>
    <property type="match status" value="3"/>
</dbReference>
<evidence type="ECO:0000259" key="18">
    <source>
        <dbReference type="PROSITE" id="PS50885"/>
    </source>
</evidence>
<feature type="domain" description="Response regulatory" evidence="17">
    <location>
        <begin position="1021"/>
        <end position="1138"/>
    </location>
</feature>
<dbReference type="Pfam" id="PF13185">
    <property type="entry name" value="GAF_2"/>
    <property type="match status" value="1"/>
</dbReference>
<evidence type="ECO:0000256" key="14">
    <source>
        <dbReference type="SAM" id="MobiDB-lite"/>
    </source>
</evidence>
<keyword evidence="9" id="KW-0067">ATP-binding</keyword>
<dbReference type="Gene3D" id="3.30.565.10">
    <property type="entry name" value="Histidine kinase-like ATPase, C-terminal domain"/>
    <property type="match status" value="1"/>
</dbReference>
<dbReference type="PANTHER" id="PTHR45339">
    <property type="entry name" value="HYBRID SIGNAL TRANSDUCTION HISTIDINE KINASE J"/>
    <property type="match status" value="1"/>
</dbReference>
<protein>
    <recommendedName>
        <fullName evidence="3">histidine kinase</fullName>
        <ecNumber evidence="3">2.7.13.3</ecNumber>
    </recommendedName>
</protein>
<dbReference type="InterPro" id="IPR005467">
    <property type="entry name" value="His_kinase_dom"/>
</dbReference>
<dbReference type="Pfam" id="PF00072">
    <property type="entry name" value="Response_reg"/>
    <property type="match status" value="3"/>
</dbReference>
<dbReference type="Gene3D" id="3.30.450.40">
    <property type="match status" value="1"/>
</dbReference>
<keyword evidence="8" id="KW-0418">Kinase</keyword>
<proteinExistence type="predicted"/>
<feature type="transmembrane region" description="Helical" evidence="15">
    <location>
        <begin position="33"/>
        <end position="55"/>
    </location>
</feature>
<dbReference type="InterPro" id="IPR004358">
    <property type="entry name" value="Sig_transdc_His_kin-like_C"/>
</dbReference>
<dbReference type="InterPro" id="IPR029016">
    <property type="entry name" value="GAF-like_dom_sf"/>
</dbReference>
<dbReference type="SMART" id="SM00388">
    <property type="entry name" value="HisKA"/>
    <property type="match status" value="1"/>
</dbReference>
<feature type="modified residue" description="4-aspartylphosphate" evidence="12">
    <location>
        <position position="1071"/>
    </location>
</feature>
<dbReference type="SMART" id="SM00304">
    <property type="entry name" value="HAMP"/>
    <property type="match status" value="1"/>
</dbReference>
<dbReference type="InterPro" id="IPR003594">
    <property type="entry name" value="HATPase_dom"/>
</dbReference>
<feature type="domain" description="Histidine kinase" evidence="16">
    <location>
        <begin position="428"/>
        <end position="650"/>
    </location>
</feature>
<evidence type="ECO:0000256" key="5">
    <source>
        <dbReference type="ARBA" id="ARBA00022553"/>
    </source>
</evidence>
<keyword evidence="15" id="KW-1133">Transmembrane helix</keyword>
<feature type="compositionally biased region" description="Low complexity" evidence="14">
    <location>
        <begin position="690"/>
        <end position="699"/>
    </location>
</feature>
<gene>
    <name evidence="19" type="ORF">KB449_33735</name>
</gene>
<dbReference type="SMART" id="SM00387">
    <property type="entry name" value="HATPase_c"/>
    <property type="match status" value="1"/>
</dbReference>
<feature type="domain" description="Response regulatory" evidence="17">
    <location>
        <begin position="875"/>
        <end position="991"/>
    </location>
</feature>
<feature type="region of interest" description="Disordered" evidence="14">
    <location>
        <begin position="651"/>
        <end position="699"/>
    </location>
</feature>
<dbReference type="CDD" id="cd06225">
    <property type="entry name" value="HAMP"/>
    <property type="match status" value="1"/>
</dbReference>
<dbReference type="EMBL" id="JAGRPV010000001">
    <property type="protein sequence ID" value="MDI4649939.1"/>
    <property type="molecule type" value="Genomic_DNA"/>
</dbReference>
<feature type="coiled-coil region" evidence="13">
    <location>
        <begin position="279"/>
        <end position="411"/>
    </location>
</feature>
<dbReference type="InterPro" id="IPR036890">
    <property type="entry name" value="HATPase_C_sf"/>
</dbReference>
<evidence type="ECO:0000256" key="4">
    <source>
        <dbReference type="ARBA" id="ARBA00022475"/>
    </source>
</evidence>
<evidence type="ECO:0000256" key="7">
    <source>
        <dbReference type="ARBA" id="ARBA00022741"/>
    </source>
</evidence>
<evidence type="ECO:0000256" key="11">
    <source>
        <dbReference type="ARBA" id="ARBA00023136"/>
    </source>
</evidence>
<dbReference type="PROSITE" id="PS50109">
    <property type="entry name" value="HIS_KIN"/>
    <property type="match status" value="1"/>
</dbReference>
<keyword evidence="4" id="KW-1003">Cell membrane</keyword>
<keyword evidence="13" id="KW-0175">Coiled coil</keyword>
<comment type="subcellular location">
    <subcellularLocation>
        <location evidence="2">Cell membrane</location>
        <topology evidence="2">Multi-pass membrane protein</topology>
    </subcellularLocation>
</comment>
<dbReference type="InterPro" id="IPR011006">
    <property type="entry name" value="CheY-like_superfamily"/>
</dbReference>
<keyword evidence="15" id="KW-0812">Transmembrane</keyword>
<evidence type="ECO:0000313" key="20">
    <source>
        <dbReference type="Proteomes" id="UP001161691"/>
    </source>
</evidence>
<dbReference type="InterPro" id="IPR001789">
    <property type="entry name" value="Sig_transdc_resp-reg_receiver"/>
</dbReference>
<accession>A0ABT6TSV5</accession>
<feature type="domain" description="Response regulatory" evidence="17">
    <location>
        <begin position="753"/>
        <end position="866"/>
    </location>
</feature>
<feature type="modified residue" description="4-aspartylphosphate" evidence="12">
    <location>
        <position position="924"/>
    </location>
</feature>
<reference evidence="19" key="1">
    <citation type="submission" date="2023-04" db="EMBL/GenBank/DDBJ databases">
        <title>Comparative genomic analysis of Cohnella hashimotonis sp. nov., isolated from the International Space Station.</title>
        <authorList>
            <person name="Venkateswaran K."/>
            <person name="Simpson A."/>
        </authorList>
    </citation>
    <scope>NUCLEOTIDE SEQUENCE</scope>
    <source>
        <strain evidence="19">F6_2S_P_1</strain>
    </source>
</reference>
<evidence type="ECO:0000256" key="6">
    <source>
        <dbReference type="ARBA" id="ARBA00022679"/>
    </source>
</evidence>
<feature type="domain" description="HAMP" evidence="18">
    <location>
        <begin position="57"/>
        <end position="110"/>
    </location>
</feature>
<dbReference type="PROSITE" id="PS50885">
    <property type="entry name" value="HAMP"/>
    <property type="match status" value="1"/>
</dbReference>
<evidence type="ECO:0000259" key="17">
    <source>
        <dbReference type="PROSITE" id="PS50110"/>
    </source>
</evidence>
<dbReference type="InterPro" id="IPR003018">
    <property type="entry name" value="GAF"/>
</dbReference>
<dbReference type="CDD" id="cd16922">
    <property type="entry name" value="HATPase_EvgS-ArcB-TorS-like"/>
    <property type="match status" value="1"/>
</dbReference>
<dbReference type="CDD" id="cd00082">
    <property type="entry name" value="HisKA"/>
    <property type="match status" value="1"/>
</dbReference>
<evidence type="ECO:0000256" key="1">
    <source>
        <dbReference type="ARBA" id="ARBA00000085"/>
    </source>
</evidence>
<dbReference type="PRINTS" id="PR00344">
    <property type="entry name" value="BCTRLSENSOR"/>
</dbReference>
<dbReference type="Pfam" id="PF02518">
    <property type="entry name" value="HATPase_c"/>
    <property type="match status" value="1"/>
</dbReference>
<keyword evidence="5 12" id="KW-0597">Phosphoprotein</keyword>
<evidence type="ECO:0000256" key="10">
    <source>
        <dbReference type="ARBA" id="ARBA00023012"/>
    </source>
</evidence>
<dbReference type="InterPro" id="IPR036097">
    <property type="entry name" value="HisK_dim/P_sf"/>
</dbReference>
<dbReference type="RefSeq" id="WP_282912542.1">
    <property type="nucleotide sequence ID" value="NZ_JAGRPV010000001.1"/>
</dbReference>
<dbReference type="Pfam" id="PF00512">
    <property type="entry name" value="HisKA"/>
    <property type="match status" value="1"/>
</dbReference>
<evidence type="ECO:0000256" key="3">
    <source>
        <dbReference type="ARBA" id="ARBA00012438"/>
    </source>
</evidence>
<dbReference type="InterPro" id="IPR003660">
    <property type="entry name" value="HAMP_dom"/>
</dbReference>
<evidence type="ECO:0000256" key="2">
    <source>
        <dbReference type="ARBA" id="ARBA00004651"/>
    </source>
</evidence>
<evidence type="ECO:0000256" key="15">
    <source>
        <dbReference type="SAM" id="Phobius"/>
    </source>
</evidence>
<dbReference type="Proteomes" id="UP001161691">
    <property type="component" value="Unassembled WGS sequence"/>
</dbReference>
<dbReference type="CDD" id="cd17546">
    <property type="entry name" value="REC_hyHK_CKI1_RcsC-like"/>
    <property type="match status" value="1"/>
</dbReference>
<evidence type="ECO:0000256" key="9">
    <source>
        <dbReference type="ARBA" id="ARBA00022840"/>
    </source>
</evidence>
<sequence>MNITKRIWGLGLAFLLLLGGMTAIASVYTSGPILGLSITLGVLGLAAGAYLITTVHRSIFKGMRRISRIVDDMSAGRADVSAHDNSADDEFGQLARRFRELAVSLHQKTAQERQLREDAENEIWINANVSEMAILLQGSVQVQEASRIFMGKLAGALGASCGALYVKRDDALHFVAGYAYDDTGETRKPIPLGAGLVGQAALDKHPIVMSDLPADYIKIRSGLGETPPAYLTLVPIRYEDDTVGVVELASLHAFSPRERQLIDRVSASMGILFNTLADIARIDELLRHTRNQKEELEAQTEELQAQTEELTAQTEELRTQTEELDAQARQISEANETLRTEVLLTARQKEEIAQQAESLAQQKEEIQQQADSLANQAEELRVQADELRVSNEHLQEEMVLTARQKDEIQQQAEEIFRAAQYKSEFLANVSHELRTPLNSLLILSQILAENRAGNLQPKQLEYVHTIFSAGRDLLRLIDEILDLAKLEAGKMTAVFETVQVQDVVDHAYRTFDQVARGKGIELRVRVDSRLPASFRTDGHRVQQILANLLSNAFKFTEKGEVSLTVGRSEADPEGIFFEVRDTGIGIPKEKLDSIFEAFQQADGTTSRKYGGTGLGLSICRQLAALLGGRIEAASEPGKGSAFTLILSERAETAVQDREEEQTSGQTTSTTAVAQAAPAASAPRPEPAPAQEPAQQTAFQEPAPVEFKASSRPGAAFSEFYESFVPDISISNPKLLQHAVMDDDRNDLQPGDTTLLIIEEEASFAAILLELARKRGFKAIVSLQGDQGLALAHAYKPDAIVVDADLPVLNGWAIISRLKSRPELRHIPVHVISTADDSKQGLSMGALDFWKKPTDRSELEAAFLRIESYIRRPVKNLLIVEDNAALRGSLVAFIAHPDVSVIAAATGKEALDQLNAQHFDCMVLDLGLADISGFELLEQVKTNRKLQTLPVIIYTGRDLSKEEEQRLRHYAESIVLKNVQSMERLYDETALYLHRKHEDLPPDKQLLIEKLHNPEAAFEGKKILLVDDDMRNIYALSSVLEGYNMDISFAQNGKEALQHLSVHPDVDLVFMDIMMPEMDGYETMRRIRLMSQFENLVIIALTARAMEGDRVKCLRAGASDYIAKPINTTQLVTLLKAWLIK</sequence>
<dbReference type="PROSITE" id="PS50110">
    <property type="entry name" value="RESPONSE_REGULATORY"/>
    <property type="match status" value="3"/>
</dbReference>
<dbReference type="EC" id="2.7.13.3" evidence="3"/>
<keyword evidence="6" id="KW-0808">Transferase</keyword>
<dbReference type="SUPFAM" id="SSF52172">
    <property type="entry name" value="CheY-like"/>
    <property type="match status" value="3"/>
</dbReference>
<comment type="catalytic activity">
    <reaction evidence="1">
        <text>ATP + protein L-histidine = ADP + protein N-phospho-L-histidine.</text>
        <dbReference type="EC" id="2.7.13.3"/>
    </reaction>
</comment>
<dbReference type="PANTHER" id="PTHR45339:SF1">
    <property type="entry name" value="HYBRID SIGNAL TRANSDUCTION HISTIDINE KINASE J"/>
    <property type="match status" value="1"/>
</dbReference>
<dbReference type="SUPFAM" id="SSF55781">
    <property type="entry name" value="GAF domain-like"/>
    <property type="match status" value="1"/>
</dbReference>
<organism evidence="19 20">
    <name type="scientific">Cohnella hashimotonis</name>
    <dbReference type="NCBI Taxonomy" id="2826895"/>
    <lineage>
        <taxon>Bacteria</taxon>
        <taxon>Bacillati</taxon>
        <taxon>Bacillota</taxon>
        <taxon>Bacilli</taxon>
        <taxon>Bacillales</taxon>
        <taxon>Paenibacillaceae</taxon>
        <taxon>Cohnella</taxon>
    </lineage>
</organism>
<dbReference type="InterPro" id="IPR003661">
    <property type="entry name" value="HisK_dim/P_dom"/>
</dbReference>
<keyword evidence="7" id="KW-0547">Nucleotide-binding</keyword>
<evidence type="ECO:0000256" key="13">
    <source>
        <dbReference type="SAM" id="Coils"/>
    </source>
</evidence>
<dbReference type="Gene3D" id="1.10.287.950">
    <property type="entry name" value="Methyl-accepting chemotaxis protein"/>
    <property type="match status" value="1"/>
</dbReference>
<dbReference type="Gene3D" id="1.10.287.130">
    <property type="match status" value="1"/>
</dbReference>
<comment type="caution">
    <text evidence="19">The sequence shown here is derived from an EMBL/GenBank/DDBJ whole genome shotgun (WGS) entry which is preliminary data.</text>
</comment>
<evidence type="ECO:0000256" key="12">
    <source>
        <dbReference type="PROSITE-ProRule" id="PRU00169"/>
    </source>
</evidence>
<dbReference type="SUPFAM" id="SSF47384">
    <property type="entry name" value="Homodimeric domain of signal transducing histidine kinase"/>
    <property type="match status" value="1"/>
</dbReference>
<evidence type="ECO:0000313" key="19">
    <source>
        <dbReference type="EMBL" id="MDI4649939.1"/>
    </source>
</evidence>
<keyword evidence="10" id="KW-0902">Two-component regulatory system</keyword>
<keyword evidence="20" id="KW-1185">Reference proteome</keyword>
<evidence type="ECO:0000256" key="8">
    <source>
        <dbReference type="ARBA" id="ARBA00022777"/>
    </source>
</evidence>
<feature type="compositionally biased region" description="Low complexity" evidence="14">
    <location>
        <begin position="662"/>
        <end position="682"/>
    </location>
</feature>
<dbReference type="Gene3D" id="6.10.340.10">
    <property type="match status" value="1"/>
</dbReference>
<dbReference type="Gene3D" id="3.40.50.2300">
    <property type="match status" value="3"/>
</dbReference>